<evidence type="ECO:0008006" key="4">
    <source>
        <dbReference type="Google" id="ProtNLM"/>
    </source>
</evidence>
<evidence type="ECO:0000313" key="2">
    <source>
        <dbReference type="EMBL" id="XAG95892.1"/>
    </source>
</evidence>
<sequence>MAEVFKWTDEVFAEMKQEYLSRMEELGADAPKHSSEVVAEIAQAYGTSSNGFRMKLSKDGCYVKKEQTASTSKAKSGESKGGSRTSKATAHAELKAALTDGGVTDEDIDAEIIEKLTGKAALHLAELIRKVTK</sequence>
<name>A0AAX4Q4I4_9CAUD</name>
<evidence type="ECO:0000313" key="3">
    <source>
        <dbReference type="Proteomes" id="UP001437386"/>
    </source>
</evidence>
<reference evidence="2 3" key="1">
    <citation type="submission" date="2024-04" db="EMBL/GenBank/DDBJ databases">
        <authorList>
            <person name="Wojcicki M."/>
            <person name="Srednicka P."/>
            <person name="Shymialevich D."/>
            <person name="Sokolowska B."/>
        </authorList>
    </citation>
    <scope>NUCLEOTIDE SEQUENCE [LARGE SCALE GENOMIC DNA]</scope>
</reference>
<protein>
    <recommendedName>
        <fullName evidence="4">D3 protein</fullName>
    </recommendedName>
</protein>
<gene>
    <name evidence="2" type="ORF">U7154_000125</name>
</gene>
<dbReference type="Proteomes" id="UP001437386">
    <property type="component" value="Segment"/>
</dbReference>
<proteinExistence type="predicted"/>
<dbReference type="EMBL" id="PP579741">
    <property type="protein sequence ID" value="XAG95892.1"/>
    <property type="molecule type" value="Genomic_DNA"/>
</dbReference>
<accession>A0AAX4Q4I4</accession>
<organism evidence="2 3">
    <name type="scientific">Enterobacter phage KKP_3711</name>
    <dbReference type="NCBI Taxonomy" id="3109398"/>
    <lineage>
        <taxon>Viruses</taxon>
        <taxon>Duplodnaviria</taxon>
        <taxon>Heunggongvirae</taxon>
        <taxon>Uroviricota</taxon>
        <taxon>Caudoviricetes</taxon>
        <taxon>Demerecviridae</taxon>
        <taxon>Markadamsvirinae</taxon>
    </lineage>
</organism>
<keyword evidence="3" id="KW-1185">Reference proteome</keyword>
<evidence type="ECO:0000256" key="1">
    <source>
        <dbReference type="SAM" id="MobiDB-lite"/>
    </source>
</evidence>
<feature type="region of interest" description="Disordered" evidence="1">
    <location>
        <begin position="66"/>
        <end position="89"/>
    </location>
</feature>